<dbReference type="EMBL" id="CP023563">
    <property type="protein sequence ID" value="ATG52062.1"/>
    <property type="molecule type" value="Genomic_DNA"/>
</dbReference>
<keyword evidence="3" id="KW-1185">Reference proteome</keyword>
<accession>A0A291GPV7</accession>
<dbReference type="Proteomes" id="UP000218165">
    <property type="component" value="Chromosome"/>
</dbReference>
<gene>
    <name evidence="2" type="ORF">CFK38_11425</name>
</gene>
<sequence>MPSDGGSGSPEQTSPPVAAPEEEDEQQAAPVSDMTDPEQVARAFMQSYPGDVADLADPTFLASLDGVEVGLLNQISNMRLEHVDQATDDMTEQHAYTIHGTYQGQDIQAYTIVVSRPSEPIEGESADDNGLPYQVDSFDWSPFLLGDEDSPGPAAGLVSPLTAQQRGDLIAATRTGVIAQVLTYNPDESEKERQARLDELMLEPTDVQPPSSRSGRYAMKVEITSQYYSTERGGPITIGYDGTWVDPYNNSRHGPWSLTATIVRGEDDRLVVQSVEESNLDESDGAEQ</sequence>
<feature type="region of interest" description="Disordered" evidence="1">
    <location>
        <begin position="1"/>
        <end position="36"/>
    </location>
</feature>
<name>A0A291GPV7_9MICO</name>
<dbReference type="AlphaFoldDB" id="A0A291GPV7"/>
<proteinExistence type="predicted"/>
<evidence type="ECO:0000313" key="2">
    <source>
        <dbReference type="EMBL" id="ATG52062.1"/>
    </source>
</evidence>
<evidence type="ECO:0000256" key="1">
    <source>
        <dbReference type="SAM" id="MobiDB-lite"/>
    </source>
</evidence>
<organism evidence="2 3">
    <name type="scientific">Brachybacterium vulturis</name>
    <dbReference type="NCBI Taxonomy" id="2017484"/>
    <lineage>
        <taxon>Bacteria</taxon>
        <taxon>Bacillati</taxon>
        <taxon>Actinomycetota</taxon>
        <taxon>Actinomycetes</taxon>
        <taxon>Micrococcales</taxon>
        <taxon>Dermabacteraceae</taxon>
        <taxon>Brachybacterium</taxon>
    </lineage>
</organism>
<dbReference type="KEGG" id="brz:CFK38_11425"/>
<evidence type="ECO:0000313" key="3">
    <source>
        <dbReference type="Proteomes" id="UP000218165"/>
    </source>
</evidence>
<reference evidence="3" key="1">
    <citation type="submission" date="2017-09" db="EMBL/GenBank/DDBJ databases">
        <title>Brachybacterium sp. VM2412.</title>
        <authorList>
            <person name="Tak E.J."/>
            <person name="Bae J.-W."/>
        </authorList>
    </citation>
    <scope>NUCLEOTIDE SEQUENCE [LARGE SCALE GENOMIC DNA]</scope>
    <source>
        <strain evidence="3">VM2412</strain>
    </source>
</reference>
<protein>
    <submittedName>
        <fullName evidence="2">Uncharacterized protein</fullName>
    </submittedName>
</protein>